<protein>
    <recommendedName>
        <fullName evidence="7">DM10 domain-containing protein</fullName>
    </recommendedName>
</protein>
<dbReference type="GO" id="GO:0072686">
    <property type="term" value="C:mitotic spindle"/>
    <property type="evidence" value="ECO:0007669"/>
    <property type="project" value="TreeGrafter"/>
</dbReference>
<dbReference type="GO" id="GO:0007052">
    <property type="term" value="P:mitotic spindle organization"/>
    <property type="evidence" value="ECO:0007669"/>
    <property type="project" value="TreeGrafter"/>
</dbReference>
<evidence type="ECO:0000256" key="5">
    <source>
        <dbReference type="ARBA" id="ARBA00023273"/>
    </source>
</evidence>
<dbReference type="SMART" id="SM00676">
    <property type="entry name" value="DM10"/>
    <property type="match status" value="3"/>
</dbReference>
<evidence type="ECO:0000259" key="7">
    <source>
        <dbReference type="PROSITE" id="PS51336"/>
    </source>
</evidence>
<evidence type="ECO:0000313" key="8">
    <source>
        <dbReference type="EMBL" id="CAH1403259.1"/>
    </source>
</evidence>
<evidence type="ECO:0000256" key="1">
    <source>
        <dbReference type="ARBA" id="ARBA00004430"/>
    </source>
</evidence>
<dbReference type="AlphaFoldDB" id="A0A9P0HJI0"/>
<dbReference type="Pfam" id="PF06565">
    <property type="entry name" value="DM10_dom"/>
    <property type="match status" value="3"/>
</dbReference>
<evidence type="ECO:0000256" key="4">
    <source>
        <dbReference type="ARBA" id="ARBA00023212"/>
    </source>
</evidence>
<dbReference type="FunFam" id="2.30.29.170:FF:000004">
    <property type="entry name" value="EF-hand domain containing 2"/>
    <property type="match status" value="1"/>
</dbReference>
<dbReference type="Proteomes" id="UP001152798">
    <property type="component" value="Chromosome 5"/>
</dbReference>
<dbReference type="Gene3D" id="2.30.29.170">
    <property type="match status" value="3"/>
</dbReference>
<dbReference type="InterPro" id="IPR040193">
    <property type="entry name" value="EFHC1/EFHC2/EFHB"/>
</dbReference>
<dbReference type="GO" id="GO:0043014">
    <property type="term" value="F:alpha-tubulin binding"/>
    <property type="evidence" value="ECO:0007669"/>
    <property type="project" value="TreeGrafter"/>
</dbReference>
<feature type="domain" description="DM10" evidence="7">
    <location>
        <begin position="419"/>
        <end position="559"/>
    </location>
</feature>
<evidence type="ECO:0000256" key="6">
    <source>
        <dbReference type="SAM" id="MobiDB-lite"/>
    </source>
</evidence>
<dbReference type="GO" id="GO:0060285">
    <property type="term" value="P:cilium-dependent cell motility"/>
    <property type="evidence" value="ECO:0007669"/>
    <property type="project" value="TreeGrafter"/>
</dbReference>
<evidence type="ECO:0000313" key="9">
    <source>
        <dbReference type="Proteomes" id="UP001152798"/>
    </source>
</evidence>
<feature type="domain" description="DM10" evidence="7">
    <location>
        <begin position="88"/>
        <end position="193"/>
    </location>
</feature>
<dbReference type="PANTHER" id="PTHR12086:SF9">
    <property type="entry name" value="EF-HAND DOMAIN-CONTAINING PROTEIN 1"/>
    <property type="match status" value="1"/>
</dbReference>
<dbReference type="GO" id="GO:0005930">
    <property type="term" value="C:axoneme"/>
    <property type="evidence" value="ECO:0007669"/>
    <property type="project" value="UniProtKB-SubCell"/>
</dbReference>
<dbReference type="GO" id="GO:0000281">
    <property type="term" value="P:mitotic cytokinesis"/>
    <property type="evidence" value="ECO:0007669"/>
    <property type="project" value="TreeGrafter"/>
</dbReference>
<sequence length="627" mass="73458">MEGLPLLPGYSITDPSKNQFSVPHNFDWKNGYPVAKMASVGIGGQQLDVESVLYHRSPDPVKYDPSLTYGRTKSYVPPIFQPHFLLFANKCLTFKAFFKQSVVESPDEYYRVRIVNIIYFLEDDTITVMEPKVENAGFLQGRLVKRARIPKFGMGEYWHWKDINLGMDMDIYGIVYHICDCDQYTRAWLESQGIELDQPEDMPIDPYSQKRGVINNVQQRVTPNVDEDKLKKFLDYDKRILRFYAVWDRRMEENGSLEKYKIYYYLQDDTMDIYEDQDTGEVRIFDSKAILKKVKIPKAKNTLRKDLVPLVYEPSDDDVLQYYSPCDLVVGKTVFLMGRRFYLYDCDDFTRKYYQKIYRIEQPKIELPQETKKETSYKTIPKYTGFGSHFDSMLSYYHIDPKSGGAVDKMDYIRFLQSGSKRLRYTAEMDYVHPEDKNRQFIIEYRLADANMMIHEIRQRNSGFVGGRFLKHSLVPKPGTNPDNPEYFSPHDFRLDVGLLMMAGSESDGPLSVSVKKRLRRTEPRWTECNAGAIIEVYGHRFRITGVDLAVYRYMEANPEKFTPEMLKEARRHLVREGHLTEDIKDLAEFRKREEIAEPFMNNEPAQHAEHQAPEQYMLPSNEEPAA</sequence>
<dbReference type="PANTHER" id="PTHR12086">
    <property type="entry name" value="EF-HAND DOMAIN C-TERMINAL CONTAINING PROTEIN"/>
    <property type="match status" value="1"/>
</dbReference>
<keyword evidence="2" id="KW-0963">Cytoplasm</keyword>
<reference evidence="8" key="1">
    <citation type="submission" date="2022-01" db="EMBL/GenBank/DDBJ databases">
        <authorList>
            <person name="King R."/>
        </authorList>
    </citation>
    <scope>NUCLEOTIDE SEQUENCE</scope>
</reference>
<gene>
    <name evidence="8" type="ORF">NEZAVI_LOCUS11891</name>
</gene>
<comment type="subcellular location">
    <subcellularLocation>
        <location evidence="1">Cytoplasm</location>
        <location evidence="1">Cytoskeleton</location>
        <location evidence="1">Cilium axoneme</location>
    </subcellularLocation>
</comment>
<accession>A0A9P0HJI0</accession>
<organism evidence="8 9">
    <name type="scientific">Nezara viridula</name>
    <name type="common">Southern green stink bug</name>
    <name type="synonym">Cimex viridulus</name>
    <dbReference type="NCBI Taxonomy" id="85310"/>
    <lineage>
        <taxon>Eukaryota</taxon>
        <taxon>Metazoa</taxon>
        <taxon>Ecdysozoa</taxon>
        <taxon>Arthropoda</taxon>
        <taxon>Hexapoda</taxon>
        <taxon>Insecta</taxon>
        <taxon>Pterygota</taxon>
        <taxon>Neoptera</taxon>
        <taxon>Paraneoptera</taxon>
        <taxon>Hemiptera</taxon>
        <taxon>Heteroptera</taxon>
        <taxon>Panheteroptera</taxon>
        <taxon>Pentatomomorpha</taxon>
        <taxon>Pentatomoidea</taxon>
        <taxon>Pentatomidae</taxon>
        <taxon>Pentatominae</taxon>
        <taxon>Nezara</taxon>
    </lineage>
</organism>
<evidence type="ECO:0000256" key="3">
    <source>
        <dbReference type="ARBA" id="ARBA00022737"/>
    </source>
</evidence>
<dbReference type="PROSITE" id="PS51336">
    <property type="entry name" value="DM10"/>
    <property type="match status" value="3"/>
</dbReference>
<feature type="domain" description="DM10" evidence="7">
    <location>
        <begin position="237"/>
        <end position="358"/>
    </location>
</feature>
<name>A0A9P0HJI0_NEZVI</name>
<proteinExistence type="predicted"/>
<feature type="region of interest" description="Disordered" evidence="6">
    <location>
        <begin position="597"/>
        <end position="627"/>
    </location>
</feature>
<evidence type="ECO:0000256" key="2">
    <source>
        <dbReference type="ARBA" id="ARBA00022490"/>
    </source>
</evidence>
<keyword evidence="3" id="KW-0677">Repeat</keyword>
<dbReference type="InterPro" id="IPR006602">
    <property type="entry name" value="DM10_dom"/>
</dbReference>
<dbReference type="EMBL" id="OV725081">
    <property type="protein sequence ID" value="CAH1403259.1"/>
    <property type="molecule type" value="Genomic_DNA"/>
</dbReference>
<dbReference type="OrthoDB" id="10255210at2759"/>
<keyword evidence="9" id="KW-1185">Reference proteome</keyword>
<keyword evidence="5" id="KW-0966">Cell projection</keyword>
<keyword evidence="4" id="KW-0206">Cytoskeleton</keyword>